<evidence type="ECO:0000313" key="2">
    <source>
        <dbReference type="EMBL" id="KIC72525.1"/>
    </source>
</evidence>
<dbReference type="AlphaFoldDB" id="A0A0C1JMN1"/>
<gene>
    <name evidence="2" type="ORF">DB44_CG00140</name>
</gene>
<dbReference type="InterPro" id="IPR001646">
    <property type="entry name" value="5peptide_repeat"/>
</dbReference>
<dbReference type="SUPFAM" id="SSF81383">
    <property type="entry name" value="F-box domain"/>
    <property type="match status" value="1"/>
</dbReference>
<dbReference type="RefSeq" id="WP_039357609.1">
    <property type="nucleotide sequence ID" value="NZ_JSAN01000053.1"/>
</dbReference>
<dbReference type="Gene3D" id="2.160.20.80">
    <property type="entry name" value="E3 ubiquitin-protein ligase SopA"/>
    <property type="match status" value="1"/>
</dbReference>
<dbReference type="Proteomes" id="UP000031465">
    <property type="component" value="Unassembled WGS sequence"/>
</dbReference>
<dbReference type="Pfam" id="PF00805">
    <property type="entry name" value="Pentapeptide"/>
    <property type="match status" value="1"/>
</dbReference>
<feature type="domain" description="F-box" evidence="1">
    <location>
        <begin position="25"/>
        <end position="65"/>
    </location>
</feature>
<reference evidence="2 3" key="1">
    <citation type="journal article" date="2014" name="Mol. Biol. Evol.">
        <title>Massive expansion of Ubiquitination-related gene families within the Chlamydiae.</title>
        <authorList>
            <person name="Domman D."/>
            <person name="Collingro A."/>
            <person name="Lagkouvardos I."/>
            <person name="Gehre L."/>
            <person name="Weinmaier T."/>
            <person name="Rattei T."/>
            <person name="Subtil A."/>
            <person name="Horn M."/>
        </authorList>
    </citation>
    <scope>NUCLEOTIDE SEQUENCE [LARGE SCALE GENOMIC DNA]</scope>
    <source>
        <strain evidence="2 3">EI2</strain>
    </source>
</reference>
<dbReference type="InterPro" id="IPR001810">
    <property type="entry name" value="F-box_dom"/>
</dbReference>
<dbReference type="Pfam" id="PF00646">
    <property type="entry name" value="F-box"/>
    <property type="match status" value="1"/>
</dbReference>
<dbReference type="EMBL" id="JSAN01000053">
    <property type="protein sequence ID" value="KIC72525.1"/>
    <property type="molecule type" value="Genomic_DNA"/>
</dbReference>
<name>A0A0C1JMN1_9BACT</name>
<dbReference type="InterPro" id="IPR015943">
    <property type="entry name" value="WD40/YVTN_repeat-like_dom_sf"/>
</dbReference>
<dbReference type="SUPFAM" id="SSF82171">
    <property type="entry name" value="DPP6 N-terminal domain-like"/>
    <property type="match status" value="1"/>
</dbReference>
<accession>A0A0C1JMN1</accession>
<sequence>MLISSNINSKIFVDNEQNPSFPSSLAIKIGLEIFKYLEPLDRGQARLVCRKWKQLIDKVNFIEDYNIRLMNAAKVRQEATHYLQNPEKLKAEQRFLLTIVRLSKNCIKIKVAAANALMILKKTKFSFIGCDLKGIQAPGVRLAQSILDKVDFSGANLEGADFTNCSLENAILDGTELRDVQFGQLPYLNHQKNVLAMAVSPDGNHLASVGQNNFYVWNLETFEVDKKSLGIKNIQPIFLQFFQNGRFFFKASSKEQWKTPQKARIEIWKIAPLEMITSSIIEDIDSFLLLVLTQDERTIISVAVTDEKLSNEKTEICLWQIDFNEQNLPQIAPVKTKIITGLAEKARYAPKPLLLPYM</sequence>
<organism evidence="2 3">
    <name type="scientific">Candidatus Protochlamydia amoebophila</name>
    <dbReference type="NCBI Taxonomy" id="362787"/>
    <lineage>
        <taxon>Bacteria</taxon>
        <taxon>Pseudomonadati</taxon>
        <taxon>Chlamydiota</taxon>
        <taxon>Chlamydiia</taxon>
        <taxon>Parachlamydiales</taxon>
        <taxon>Parachlamydiaceae</taxon>
        <taxon>Candidatus Protochlamydia</taxon>
    </lineage>
</organism>
<evidence type="ECO:0000313" key="3">
    <source>
        <dbReference type="Proteomes" id="UP000031465"/>
    </source>
</evidence>
<dbReference type="Gene3D" id="2.130.10.10">
    <property type="entry name" value="YVTN repeat-like/Quinoprotein amine dehydrogenase"/>
    <property type="match status" value="1"/>
</dbReference>
<dbReference type="Gene3D" id="1.20.1280.50">
    <property type="match status" value="1"/>
</dbReference>
<comment type="caution">
    <text evidence="2">The sequence shown here is derived from an EMBL/GenBank/DDBJ whole genome shotgun (WGS) entry which is preliminary data.</text>
</comment>
<dbReference type="SUPFAM" id="SSF141571">
    <property type="entry name" value="Pentapeptide repeat-like"/>
    <property type="match status" value="1"/>
</dbReference>
<dbReference type="SMART" id="SM00256">
    <property type="entry name" value="FBOX"/>
    <property type="match status" value="1"/>
</dbReference>
<dbReference type="PATRIC" id="fig|362787.3.peg.816"/>
<evidence type="ECO:0000259" key="1">
    <source>
        <dbReference type="SMART" id="SM00256"/>
    </source>
</evidence>
<dbReference type="InterPro" id="IPR036047">
    <property type="entry name" value="F-box-like_dom_sf"/>
</dbReference>
<protein>
    <recommendedName>
        <fullName evidence="1">F-box domain-containing protein</fullName>
    </recommendedName>
</protein>
<proteinExistence type="predicted"/>